<evidence type="ECO:0000313" key="4">
    <source>
        <dbReference type="EMBL" id="OIQ64583.1"/>
    </source>
</evidence>
<dbReference type="AlphaFoldDB" id="A0A1J5P9U4"/>
<dbReference type="InterPro" id="IPR004536">
    <property type="entry name" value="SPS/SelD"/>
</dbReference>
<dbReference type="InterPro" id="IPR036676">
    <property type="entry name" value="PurM-like_C_sf"/>
</dbReference>
<dbReference type="PANTHER" id="PTHR10256">
    <property type="entry name" value="SELENIDE, WATER DIKINASE"/>
    <property type="match status" value="1"/>
</dbReference>
<dbReference type="GO" id="GO:0004756">
    <property type="term" value="F:selenide, water dikinase activity"/>
    <property type="evidence" value="ECO:0007669"/>
    <property type="project" value="UniProtKB-EC"/>
</dbReference>
<dbReference type="EC" id="2.7.9.3" evidence="4"/>
<keyword evidence="2" id="KW-0067">ATP-binding</keyword>
<name>A0A1J5P9U4_9ZZZZ</name>
<comment type="caution">
    <text evidence="4">The sequence shown here is derived from an EMBL/GenBank/DDBJ whole genome shotgun (WGS) entry which is preliminary data.</text>
</comment>
<dbReference type="GO" id="GO:0005737">
    <property type="term" value="C:cytoplasm"/>
    <property type="evidence" value="ECO:0007669"/>
    <property type="project" value="TreeGrafter"/>
</dbReference>
<evidence type="ECO:0000256" key="2">
    <source>
        <dbReference type="ARBA" id="ARBA00022840"/>
    </source>
</evidence>
<protein>
    <submittedName>
        <fullName evidence="4">Selenide, water dikinase</fullName>
        <ecNumber evidence="4">2.7.9.3</ecNumber>
    </submittedName>
</protein>
<dbReference type="Gene3D" id="3.90.650.10">
    <property type="entry name" value="PurM-like C-terminal domain"/>
    <property type="match status" value="1"/>
</dbReference>
<accession>A0A1J5P9U4</accession>
<keyword evidence="1" id="KW-0547">Nucleotide-binding</keyword>
<proteinExistence type="predicted"/>
<dbReference type="GO" id="GO:0005524">
    <property type="term" value="F:ATP binding"/>
    <property type="evidence" value="ECO:0007669"/>
    <property type="project" value="UniProtKB-KW"/>
</dbReference>
<organism evidence="4">
    <name type="scientific">mine drainage metagenome</name>
    <dbReference type="NCBI Taxonomy" id="410659"/>
    <lineage>
        <taxon>unclassified sequences</taxon>
        <taxon>metagenomes</taxon>
        <taxon>ecological metagenomes</taxon>
    </lineage>
</organism>
<reference evidence="4" key="1">
    <citation type="submission" date="2016-10" db="EMBL/GenBank/DDBJ databases">
        <title>Sequence of Gallionella enrichment culture.</title>
        <authorList>
            <person name="Poehlein A."/>
            <person name="Muehling M."/>
            <person name="Daniel R."/>
        </authorList>
    </citation>
    <scope>NUCLEOTIDE SEQUENCE</scope>
</reference>
<keyword evidence="4" id="KW-0418">Kinase</keyword>
<gene>
    <name evidence="4" type="primary">selD_9</name>
    <name evidence="4" type="ORF">GALL_538640</name>
</gene>
<dbReference type="InterPro" id="IPR010918">
    <property type="entry name" value="PurM-like_C_dom"/>
</dbReference>
<evidence type="ECO:0000259" key="3">
    <source>
        <dbReference type="Pfam" id="PF02769"/>
    </source>
</evidence>
<dbReference type="SUPFAM" id="SSF56042">
    <property type="entry name" value="PurM C-terminal domain-like"/>
    <property type="match status" value="1"/>
</dbReference>
<dbReference type="Pfam" id="PF02769">
    <property type="entry name" value="AIRS_C"/>
    <property type="match status" value="1"/>
</dbReference>
<keyword evidence="4" id="KW-0808">Transferase</keyword>
<feature type="domain" description="PurM-like C-terminal" evidence="3">
    <location>
        <begin position="1"/>
        <end position="117"/>
    </location>
</feature>
<dbReference type="PANTHER" id="PTHR10256:SF0">
    <property type="entry name" value="INACTIVE SELENIDE, WATER DIKINASE-LIKE PROTEIN-RELATED"/>
    <property type="match status" value="1"/>
</dbReference>
<dbReference type="EMBL" id="MLJW01007999">
    <property type="protein sequence ID" value="OIQ64583.1"/>
    <property type="molecule type" value="Genomic_DNA"/>
</dbReference>
<evidence type="ECO:0000256" key="1">
    <source>
        <dbReference type="ARBA" id="ARBA00022741"/>
    </source>
</evidence>
<dbReference type="GO" id="GO:0016260">
    <property type="term" value="P:selenocysteine biosynthetic process"/>
    <property type="evidence" value="ECO:0007669"/>
    <property type="project" value="TreeGrafter"/>
</dbReference>
<sequence>MTDVTGFGLAGHALEMARGGRCTVEINWNQVPLLDGVRQLADAGHITGASGRNWSACANEVRLPENFGLVNQSLLTDPQTSGGLLVSCAPESVTAVLAIFWQLGFENACEIGQITAHCSDANLVLRTAPTGVSQEARYSVPGFRSI</sequence>